<comment type="caution">
    <text evidence="1">The sequence shown here is derived from an EMBL/GenBank/DDBJ whole genome shotgun (WGS) entry which is preliminary data.</text>
</comment>
<dbReference type="EMBL" id="QASA01000001">
    <property type="protein sequence ID" value="RDC63845.1"/>
    <property type="molecule type" value="Genomic_DNA"/>
</dbReference>
<proteinExistence type="predicted"/>
<dbReference type="AlphaFoldDB" id="A0A369QJN5"/>
<name>A0A369QJN5_9BACT</name>
<dbReference type="Proteomes" id="UP000253919">
    <property type="component" value="Unassembled WGS sequence"/>
</dbReference>
<evidence type="ECO:0000313" key="2">
    <source>
        <dbReference type="Proteomes" id="UP000253919"/>
    </source>
</evidence>
<evidence type="ECO:0000313" key="1">
    <source>
        <dbReference type="EMBL" id="RDC63845.1"/>
    </source>
</evidence>
<organism evidence="1 2">
    <name type="scientific">Adhaeribacter pallidiroseus</name>
    <dbReference type="NCBI Taxonomy" id="2072847"/>
    <lineage>
        <taxon>Bacteria</taxon>
        <taxon>Pseudomonadati</taxon>
        <taxon>Bacteroidota</taxon>
        <taxon>Cytophagia</taxon>
        <taxon>Cytophagales</taxon>
        <taxon>Hymenobacteraceae</taxon>
        <taxon>Adhaeribacter</taxon>
    </lineage>
</organism>
<accession>A0A369QJN5</accession>
<sequence length="55" mass="6767">MVEYKKFKIPKYLKQLNSHVLPVERFFNIRNITTRIFLSNQITLIRLKFCIFILH</sequence>
<protein>
    <submittedName>
        <fullName evidence="1">Uncharacterized protein</fullName>
    </submittedName>
</protein>
<keyword evidence="2" id="KW-1185">Reference proteome</keyword>
<gene>
    <name evidence="1" type="ORF">AHMF7616_02454</name>
</gene>
<reference evidence="1 2" key="1">
    <citation type="submission" date="2018-04" db="EMBL/GenBank/DDBJ databases">
        <title>Adhaeribacter sp. HMF7616 genome sequencing and assembly.</title>
        <authorList>
            <person name="Kang H."/>
            <person name="Kang J."/>
            <person name="Cha I."/>
            <person name="Kim H."/>
            <person name="Joh K."/>
        </authorList>
    </citation>
    <scope>NUCLEOTIDE SEQUENCE [LARGE SCALE GENOMIC DNA]</scope>
    <source>
        <strain evidence="1 2">HMF7616</strain>
    </source>
</reference>